<dbReference type="EMBL" id="JAFHKJ010000042">
    <property type="protein sequence ID" value="MBN2976373.1"/>
    <property type="molecule type" value="Genomic_DNA"/>
</dbReference>
<proteinExistence type="predicted"/>
<reference evidence="1 2" key="2">
    <citation type="journal article" date="2023" name="Plant Pathol.">
        <title>Dismantling and reorganizing Pseudomonas marginalis sensu#lato.</title>
        <authorList>
            <person name="Sawada H."/>
            <person name="Fujikawa T."/>
            <person name="Satou M."/>
        </authorList>
    </citation>
    <scope>NUCLEOTIDE SEQUENCE [LARGE SCALE GENOMIC DNA]</scope>
    <source>
        <strain evidence="1 2">MAFF 301381</strain>
    </source>
</reference>
<comment type="caution">
    <text evidence="1">The sequence shown here is derived from an EMBL/GenBank/DDBJ whole genome shotgun (WGS) entry which is preliminary data.</text>
</comment>
<dbReference type="Proteomes" id="UP001154860">
    <property type="component" value="Unassembled WGS sequence"/>
</dbReference>
<evidence type="ECO:0000313" key="2">
    <source>
        <dbReference type="Proteomes" id="UP001154860"/>
    </source>
</evidence>
<organism evidence="1 2">
    <name type="scientific">Pseudomonas lactucae</name>
    <dbReference type="NCBI Taxonomy" id="2813360"/>
    <lineage>
        <taxon>Bacteria</taxon>
        <taxon>Pseudomonadati</taxon>
        <taxon>Pseudomonadota</taxon>
        <taxon>Gammaproteobacteria</taxon>
        <taxon>Pseudomonadales</taxon>
        <taxon>Pseudomonadaceae</taxon>
        <taxon>Pseudomonas</taxon>
    </lineage>
</organism>
<dbReference type="GO" id="GO:0016787">
    <property type="term" value="F:hydrolase activity"/>
    <property type="evidence" value="ECO:0007669"/>
    <property type="project" value="UniProtKB-KW"/>
</dbReference>
<reference evidence="1 2" key="1">
    <citation type="journal article" date="2021" name="Int. J. Syst. Evol. Microbiol.">
        <title>Pseudomonas lactucae sp. nov., a pathogen causing bacterial rot of lettuce in Japan.</title>
        <authorList>
            <person name="Sawada H."/>
            <person name="Fujikawa T."/>
            <person name="Satou M."/>
        </authorList>
    </citation>
    <scope>NUCLEOTIDE SEQUENCE [LARGE SCALE GENOMIC DNA]</scope>
    <source>
        <strain evidence="1 2">MAFF 301381</strain>
    </source>
</reference>
<evidence type="ECO:0000313" key="1">
    <source>
        <dbReference type="EMBL" id="MBN2976373.1"/>
    </source>
</evidence>
<feature type="non-terminal residue" evidence="1">
    <location>
        <position position="1"/>
    </location>
</feature>
<name>A0A9X1C665_9PSED</name>
<dbReference type="AlphaFoldDB" id="A0A9X1C665"/>
<protein>
    <submittedName>
        <fullName evidence="1">Acetyl-CoA hydrolase</fullName>
    </submittedName>
</protein>
<keyword evidence="2" id="KW-1185">Reference proteome</keyword>
<sequence length="76" mass="8775">GSDFTDEERDLLRALNWLKSKFKLTEMLELGKAALDAPEPEAFPRHLERMRLDRPQGLKEDLYQRLLLAGLQATAH</sequence>
<keyword evidence="1" id="KW-0378">Hydrolase</keyword>
<accession>A0A9X1C665</accession>
<gene>
    <name evidence="1" type="ORF">JWR99_10515</name>
</gene>